<dbReference type="OrthoDB" id="10522386at2759"/>
<organism evidence="1 2">
    <name type="scientific">Prunus yedoensis var. nudiflora</name>
    <dbReference type="NCBI Taxonomy" id="2094558"/>
    <lineage>
        <taxon>Eukaryota</taxon>
        <taxon>Viridiplantae</taxon>
        <taxon>Streptophyta</taxon>
        <taxon>Embryophyta</taxon>
        <taxon>Tracheophyta</taxon>
        <taxon>Spermatophyta</taxon>
        <taxon>Magnoliopsida</taxon>
        <taxon>eudicotyledons</taxon>
        <taxon>Gunneridae</taxon>
        <taxon>Pentapetalae</taxon>
        <taxon>rosids</taxon>
        <taxon>fabids</taxon>
        <taxon>Rosales</taxon>
        <taxon>Rosaceae</taxon>
        <taxon>Amygdaloideae</taxon>
        <taxon>Amygdaleae</taxon>
        <taxon>Prunus</taxon>
    </lineage>
</organism>
<proteinExistence type="predicted"/>
<gene>
    <name evidence="1" type="ORF">Pyn_26434</name>
</gene>
<name>A0A314ZXG9_PRUYE</name>
<dbReference type="AlphaFoldDB" id="A0A314ZXG9"/>
<reference evidence="1 2" key="1">
    <citation type="submission" date="2018-02" db="EMBL/GenBank/DDBJ databases">
        <title>Draft genome of wild Prunus yedoensis var. nudiflora.</title>
        <authorList>
            <person name="Baek S."/>
            <person name="Kim J.-H."/>
            <person name="Choi K."/>
            <person name="Kim G.-B."/>
            <person name="Cho A."/>
            <person name="Jang H."/>
            <person name="Shin C.-H."/>
            <person name="Yu H.-J."/>
            <person name="Mun J.-H."/>
        </authorList>
    </citation>
    <scope>NUCLEOTIDE SEQUENCE [LARGE SCALE GENOMIC DNA]</scope>
    <source>
        <strain evidence="2">cv. Jeju island</strain>
        <tissue evidence="1">Leaf</tissue>
    </source>
</reference>
<evidence type="ECO:0000313" key="2">
    <source>
        <dbReference type="Proteomes" id="UP000250321"/>
    </source>
</evidence>
<evidence type="ECO:0000313" key="1">
    <source>
        <dbReference type="EMBL" id="PQQ21978.1"/>
    </source>
</evidence>
<keyword evidence="2" id="KW-1185">Reference proteome</keyword>
<protein>
    <submittedName>
        <fullName evidence="1">Uncharacterized protein</fullName>
    </submittedName>
</protein>
<comment type="caution">
    <text evidence="1">The sequence shown here is derived from an EMBL/GenBank/DDBJ whole genome shotgun (WGS) entry which is preliminary data.</text>
</comment>
<accession>A0A314ZXG9</accession>
<dbReference type="Proteomes" id="UP000250321">
    <property type="component" value="Unassembled WGS sequence"/>
</dbReference>
<dbReference type="EMBL" id="PJQY01000002">
    <property type="protein sequence ID" value="PQQ21978.1"/>
    <property type="molecule type" value="Genomic_DNA"/>
</dbReference>
<sequence length="93" mass="10344">MEVKVERGAKSPLVSLFKRRRVDYSCAPGLYKPSSLDVRLQKFGVVQGNDSLVVAEVTHISGGIGNSTKEKILLWTRCRFCMGMFPQAQKLKG</sequence>